<dbReference type="AlphaFoldDB" id="A0A0E9XMF9"/>
<organism evidence="1">
    <name type="scientific">Anguilla anguilla</name>
    <name type="common">European freshwater eel</name>
    <name type="synonym">Muraena anguilla</name>
    <dbReference type="NCBI Taxonomy" id="7936"/>
    <lineage>
        <taxon>Eukaryota</taxon>
        <taxon>Metazoa</taxon>
        <taxon>Chordata</taxon>
        <taxon>Craniata</taxon>
        <taxon>Vertebrata</taxon>
        <taxon>Euteleostomi</taxon>
        <taxon>Actinopterygii</taxon>
        <taxon>Neopterygii</taxon>
        <taxon>Teleostei</taxon>
        <taxon>Anguilliformes</taxon>
        <taxon>Anguillidae</taxon>
        <taxon>Anguilla</taxon>
    </lineage>
</organism>
<sequence length="28" mass="3147">MQIITGKEKEICATFQLFAVAIQVLFCT</sequence>
<reference evidence="1" key="2">
    <citation type="journal article" date="2015" name="Fish Shellfish Immunol.">
        <title>Early steps in the European eel (Anguilla anguilla)-Vibrio vulnificus interaction in the gills: Role of the RtxA13 toxin.</title>
        <authorList>
            <person name="Callol A."/>
            <person name="Pajuelo D."/>
            <person name="Ebbesson L."/>
            <person name="Teles M."/>
            <person name="MacKenzie S."/>
            <person name="Amaro C."/>
        </authorList>
    </citation>
    <scope>NUCLEOTIDE SEQUENCE</scope>
</reference>
<dbReference type="EMBL" id="GBXM01005694">
    <property type="protein sequence ID" value="JAI02884.1"/>
    <property type="molecule type" value="Transcribed_RNA"/>
</dbReference>
<evidence type="ECO:0000313" key="1">
    <source>
        <dbReference type="EMBL" id="JAI02884.1"/>
    </source>
</evidence>
<accession>A0A0E9XMF9</accession>
<protein>
    <submittedName>
        <fullName evidence="1">Uncharacterized protein</fullName>
    </submittedName>
</protein>
<proteinExistence type="predicted"/>
<reference evidence="1" key="1">
    <citation type="submission" date="2014-11" db="EMBL/GenBank/DDBJ databases">
        <authorList>
            <person name="Amaro Gonzalez C."/>
        </authorList>
    </citation>
    <scope>NUCLEOTIDE SEQUENCE</scope>
</reference>
<name>A0A0E9XMF9_ANGAN</name>